<organism evidence="1 2">
    <name type="scientific">Powellomyces hirtus</name>
    <dbReference type="NCBI Taxonomy" id="109895"/>
    <lineage>
        <taxon>Eukaryota</taxon>
        <taxon>Fungi</taxon>
        <taxon>Fungi incertae sedis</taxon>
        <taxon>Chytridiomycota</taxon>
        <taxon>Chytridiomycota incertae sedis</taxon>
        <taxon>Chytridiomycetes</taxon>
        <taxon>Spizellomycetales</taxon>
        <taxon>Powellomycetaceae</taxon>
        <taxon>Powellomyces</taxon>
    </lineage>
</organism>
<dbReference type="AlphaFoldDB" id="A0A507DNM3"/>
<name>A0A507DNM3_9FUNG</name>
<protein>
    <submittedName>
        <fullName evidence="1">Uncharacterized protein</fullName>
    </submittedName>
</protein>
<dbReference type="EMBL" id="QEAQ01000232">
    <property type="protein sequence ID" value="TPX53319.1"/>
    <property type="molecule type" value="Genomic_DNA"/>
</dbReference>
<dbReference type="SUPFAM" id="SSF49749">
    <property type="entry name" value="Group II dsDNA viruses VP"/>
    <property type="match status" value="1"/>
</dbReference>
<evidence type="ECO:0000313" key="2">
    <source>
        <dbReference type="Proteomes" id="UP000318582"/>
    </source>
</evidence>
<accession>A0A507DNM3</accession>
<sequence>MESIIQSLTIKAGGETVTRIDNYAAYLTQTYRNLSKGTKQLLGNLSGYGRNDVFSGTVTASVSMHPTIGFFHPTNDQFFPVWALANQVMTIEIVLADPTSVFTSGNVDKIQVSNIRTLVPFVTPPPSVVVNATRAISDGKSIFYDYTRATQTENACSAGLRNTFNLHMSGVRSLVGIECSFIDDDVLQDPTKDKSEVFSSQNLREWRLQLGPNATIPNGVQGFTHSPYDCQTLLVSHLSNNDFEQLADLDINFADYDSKHFSFSYGFQDKSEGNGAALSFSGTDSILRIHTQHASPGPSQRVRLLTTYHENVTLSIGDVVQVI</sequence>
<gene>
    <name evidence="1" type="ORF">PhCBS80983_g06315</name>
</gene>
<keyword evidence="2" id="KW-1185">Reference proteome</keyword>
<evidence type="ECO:0000313" key="1">
    <source>
        <dbReference type="EMBL" id="TPX53319.1"/>
    </source>
</evidence>
<dbReference type="Proteomes" id="UP000318582">
    <property type="component" value="Unassembled WGS sequence"/>
</dbReference>
<reference evidence="1 2" key="1">
    <citation type="journal article" date="2019" name="Sci. Rep.">
        <title>Comparative genomics of chytrid fungi reveal insights into the obligate biotrophic and pathogenic lifestyle of Synchytrium endobioticum.</title>
        <authorList>
            <person name="van de Vossenberg B.T.L.H."/>
            <person name="Warris S."/>
            <person name="Nguyen H.D.T."/>
            <person name="van Gent-Pelzer M.P.E."/>
            <person name="Joly D.L."/>
            <person name="van de Geest H.C."/>
            <person name="Bonants P.J.M."/>
            <person name="Smith D.S."/>
            <person name="Levesque C.A."/>
            <person name="van der Lee T.A.J."/>
        </authorList>
    </citation>
    <scope>NUCLEOTIDE SEQUENCE [LARGE SCALE GENOMIC DNA]</scope>
    <source>
        <strain evidence="1 2">CBS 809.83</strain>
    </source>
</reference>
<proteinExistence type="predicted"/>
<comment type="caution">
    <text evidence="1">The sequence shown here is derived from an EMBL/GenBank/DDBJ whole genome shotgun (WGS) entry which is preliminary data.</text>
</comment>
<dbReference type="InterPro" id="IPR016112">
    <property type="entry name" value="VP_dsDNA_II"/>
</dbReference>